<gene>
    <name evidence="1" type="ORF">FA95DRAFT_1594016</name>
</gene>
<evidence type="ECO:0000313" key="1">
    <source>
        <dbReference type="EMBL" id="KAI0050324.1"/>
    </source>
</evidence>
<accession>A0ACB8S213</accession>
<protein>
    <submittedName>
        <fullName evidence="1">Uncharacterized protein</fullName>
    </submittedName>
</protein>
<comment type="caution">
    <text evidence="1">The sequence shown here is derived from an EMBL/GenBank/DDBJ whole genome shotgun (WGS) entry which is preliminary data.</text>
</comment>
<organism evidence="1 2">
    <name type="scientific">Auriscalpium vulgare</name>
    <dbReference type="NCBI Taxonomy" id="40419"/>
    <lineage>
        <taxon>Eukaryota</taxon>
        <taxon>Fungi</taxon>
        <taxon>Dikarya</taxon>
        <taxon>Basidiomycota</taxon>
        <taxon>Agaricomycotina</taxon>
        <taxon>Agaricomycetes</taxon>
        <taxon>Russulales</taxon>
        <taxon>Auriscalpiaceae</taxon>
        <taxon>Auriscalpium</taxon>
    </lineage>
</organism>
<dbReference type="EMBL" id="MU275863">
    <property type="protein sequence ID" value="KAI0050324.1"/>
    <property type="molecule type" value="Genomic_DNA"/>
</dbReference>
<evidence type="ECO:0000313" key="2">
    <source>
        <dbReference type="Proteomes" id="UP000814033"/>
    </source>
</evidence>
<sequence>MTKVYEESPRVNSDALAPYFDRSVSAVRQTAERLEEDYGKPILKFATASFSAYPVSSTFAGIFASLSLLPVLTFLSVTLFTLAFALTLAVSIAFAFSTLVFILSGGVLLSILAITLFFSSILTVFALCSYLAARLAFLVRSDGRRGVASWAEETKETFMRTRTPKPEPIHDSDSSEDSGIVIKGEVGDNSAGGSSNGYARQTYTYATKPDDPYTTKPDV</sequence>
<reference evidence="1" key="1">
    <citation type="submission" date="2021-02" db="EMBL/GenBank/DDBJ databases">
        <authorList>
            <consortium name="DOE Joint Genome Institute"/>
            <person name="Ahrendt S."/>
            <person name="Looney B.P."/>
            <person name="Miyauchi S."/>
            <person name="Morin E."/>
            <person name="Drula E."/>
            <person name="Courty P.E."/>
            <person name="Chicoki N."/>
            <person name="Fauchery L."/>
            <person name="Kohler A."/>
            <person name="Kuo A."/>
            <person name="Labutti K."/>
            <person name="Pangilinan J."/>
            <person name="Lipzen A."/>
            <person name="Riley R."/>
            <person name="Andreopoulos W."/>
            <person name="He G."/>
            <person name="Johnson J."/>
            <person name="Barry K.W."/>
            <person name="Grigoriev I.V."/>
            <person name="Nagy L."/>
            <person name="Hibbett D."/>
            <person name="Henrissat B."/>
            <person name="Matheny P.B."/>
            <person name="Labbe J."/>
            <person name="Martin F."/>
        </authorList>
    </citation>
    <scope>NUCLEOTIDE SEQUENCE</scope>
    <source>
        <strain evidence="1">FP105234-sp</strain>
    </source>
</reference>
<reference evidence="1" key="2">
    <citation type="journal article" date="2022" name="New Phytol.">
        <title>Evolutionary transition to the ectomycorrhizal habit in the genomes of a hyperdiverse lineage of mushroom-forming fungi.</title>
        <authorList>
            <person name="Looney B."/>
            <person name="Miyauchi S."/>
            <person name="Morin E."/>
            <person name="Drula E."/>
            <person name="Courty P.E."/>
            <person name="Kohler A."/>
            <person name="Kuo A."/>
            <person name="LaButti K."/>
            <person name="Pangilinan J."/>
            <person name="Lipzen A."/>
            <person name="Riley R."/>
            <person name="Andreopoulos W."/>
            <person name="He G."/>
            <person name="Johnson J."/>
            <person name="Nolan M."/>
            <person name="Tritt A."/>
            <person name="Barry K.W."/>
            <person name="Grigoriev I.V."/>
            <person name="Nagy L.G."/>
            <person name="Hibbett D."/>
            <person name="Henrissat B."/>
            <person name="Matheny P.B."/>
            <person name="Labbe J."/>
            <person name="Martin F.M."/>
        </authorList>
    </citation>
    <scope>NUCLEOTIDE SEQUENCE</scope>
    <source>
        <strain evidence="1">FP105234-sp</strain>
    </source>
</reference>
<keyword evidence="2" id="KW-1185">Reference proteome</keyword>
<dbReference type="Proteomes" id="UP000814033">
    <property type="component" value="Unassembled WGS sequence"/>
</dbReference>
<name>A0ACB8S213_9AGAM</name>
<proteinExistence type="predicted"/>